<evidence type="ECO:0000256" key="5">
    <source>
        <dbReference type="ARBA" id="ARBA00048340"/>
    </source>
</evidence>
<protein>
    <recommendedName>
        <fullName evidence="3">2,4-dienoyl-CoA reductase [(3E)-enoyl-CoA-producing]</fullName>
        <ecNumber evidence="3">1.3.1.124</ecNumber>
    </recommendedName>
</protein>
<evidence type="ECO:0000256" key="3">
    <source>
        <dbReference type="ARBA" id="ARBA00026117"/>
    </source>
</evidence>
<dbReference type="VEuPathDB" id="FungiDB:Z519_06579"/>
<organism evidence="6 7">
    <name type="scientific">Cladophialophora bantiana (strain ATCC 10958 / CBS 173.52 / CDC B-1940 / NIH 8579)</name>
    <name type="common">Xylohypha bantiana</name>
    <dbReference type="NCBI Taxonomy" id="1442370"/>
    <lineage>
        <taxon>Eukaryota</taxon>
        <taxon>Fungi</taxon>
        <taxon>Dikarya</taxon>
        <taxon>Ascomycota</taxon>
        <taxon>Pezizomycotina</taxon>
        <taxon>Eurotiomycetes</taxon>
        <taxon>Chaetothyriomycetidae</taxon>
        <taxon>Chaetothyriales</taxon>
        <taxon>Herpotrichiellaceae</taxon>
        <taxon>Cladophialophora</taxon>
    </lineage>
</organism>
<dbReference type="SUPFAM" id="SSF51735">
    <property type="entry name" value="NAD(P)-binding Rossmann-fold domains"/>
    <property type="match status" value="1"/>
</dbReference>
<proteinExistence type="predicted"/>
<dbReference type="RefSeq" id="XP_016619400.1">
    <property type="nucleotide sequence ID" value="XM_016764318.1"/>
</dbReference>
<keyword evidence="2" id="KW-0560">Oxidoreductase</keyword>
<sequence>MPLQKHEYLSSVWQPDLFRGKVVFCTGGNGSICSAQVRALVHLGANACIVGRNVEKTLSVAKDIETARAGSKVLGIGGVDVRDVQSLGKAVDECVRVFGGIDFLIAGAAGNFLAPLSQLSTNAFKSVMDIDILGSYNITKLCLPHLVASAKKHNSSSSLPKPDSAGPGGRIIYVSATIHYTGLPMQTHVAVAKAGVDALSANVAIEYGPLGITSNIIAPGPIAGTEGMDRLSQAARKGGDPMGQKAGRRIPLGRWGTIKEIADATVYLFSDAGNYVTGDRLVVDGGAWHTSAGSPGGDFAYPDFILSGAEVTGVGGMKKKKEGAKL</sequence>
<name>A0A0D2ES40_CLAB1</name>
<dbReference type="Proteomes" id="UP000053789">
    <property type="component" value="Unassembled WGS sequence"/>
</dbReference>
<evidence type="ECO:0000256" key="2">
    <source>
        <dbReference type="ARBA" id="ARBA00023002"/>
    </source>
</evidence>
<evidence type="ECO:0000313" key="7">
    <source>
        <dbReference type="Proteomes" id="UP000053789"/>
    </source>
</evidence>
<dbReference type="PANTHER" id="PTHR43296:SF2">
    <property type="entry name" value="PEROXISOMAL 2,4-DIENOYL-COA REDUCTASE [(3E)-ENOYL-COA-PRODUCING]"/>
    <property type="match status" value="1"/>
</dbReference>
<dbReference type="AlphaFoldDB" id="A0A0D2ES40"/>
<keyword evidence="1" id="KW-0521">NADP</keyword>
<dbReference type="EMBL" id="KN846988">
    <property type="protein sequence ID" value="KIW92731.1"/>
    <property type="molecule type" value="Genomic_DNA"/>
</dbReference>
<comment type="catalytic activity">
    <reaction evidence="5">
        <text>a (2E,4Z)-dienoyl-CoA + NADPH + H(+) = a 4,5-saturated-(3E)-enoyl-CoA + NADP(+)</text>
        <dbReference type="Rhea" id="RHEA:61892"/>
        <dbReference type="ChEBI" id="CHEBI:15378"/>
        <dbReference type="ChEBI" id="CHEBI:57783"/>
        <dbReference type="ChEBI" id="CHEBI:58349"/>
        <dbReference type="ChEBI" id="CHEBI:85099"/>
        <dbReference type="ChEBI" id="CHEBI:85493"/>
        <dbReference type="EC" id="1.3.1.124"/>
    </reaction>
</comment>
<dbReference type="InterPro" id="IPR002347">
    <property type="entry name" value="SDR_fam"/>
</dbReference>
<keyword evidence="7" id="KW-1185">Reference proteome</keyword>
<comment type="catalytic activity">
    <reaction evidence="4">
        <text>a (2E,4E)-dienoyl-CoA + NADPH + H(+) = a 4,5-saturated-(3E)-enoyl-CoA + NADP(+)</text>
        <dbReference type="Rhea" id="RHEA:45912"/>
        <dbReference type="ChEBI" id="CHEBI:15378"/>
        <dbReference type="ChEBI" id="CHEBI:57783"/>
        <dbReference type="ChEBI" id="CHEBI:58349"/>
        <dbReference type="ChEBI" id="CHEBI:85101"/>
        <dbReference type="ChEBI" id="CHEBI:85493"/>
        <dbReference type="EC" id="1.3.1.124"/>
    </reaction>
</comment>
<dbReference type="GO" id="GO:0008670">
    <property type="term" value="F:2,4-dienoyl-CoA reductase (NADPH) activity"/>
    <property type="evidence" value="ECO:0007669"/>
    <property type="project" value="InterPro"/>
</dbReference>
<dbReference type="CDD" id="cd05369">
    <property type="entry name" value="TER_DECR_SDR_a"/>
    <property type="match status" value="1"/>
</dbReference>
<evidence type="ECO:0000313" key="6">
    <source>
        <dbReference type="EMBL" id="KIW92731.1"/>
    </source>
</evidence>
<accession>A0A0D2ES40</accession>
<dbReference type="InterPro" id="IPR045017">
    <property type="entry name" value="DECR2-like"/>
</dbReference>
<dbReference type="Gene3D" id="3.40.50.720">
    <property type="entry name" value="NAD(P)-binding Rossmann-like Domain"/>
    <property type="match status" value="1"/>
</dbReference>
<dbReference type="PRINTS" id="PR00081">
    <property type="entry name" value="GDHRDH"/>
</dbReference>
<dbReference type="HOGENOM" id="CLU_010194_1_2_1"/>
<dbReference type="EC" id="1.3.1.124" evidence="3"/>
<dbReference type="PANTHER" id="PTHR43296">
    <property type="entry name" value="PEROXISOMAL 2,4-DIENOYL-COA REDUCTASE"/>
    <property type="match status" value="1"/>
</dbReference>
<dbReference type="GO" id="GO:0005777">
    <property type="term" value="C:peroxisome"/>
    <property type="evidence" value="ECO:0007669"/>
    <property type="project" value="TreeGrafter"/>
</dbReference>
<gene>
    <name evidence="6" type="ORF">Z519_06579</name>
</gene>
<dbReference type="GeneID" id="27699507"/>
<dbReference type="InterPro" id="IPR036291">
    <property type="entry name" value="NAD(P)-bd_dom_sf"/>
</dbReference>
<dbReference type="GO" id="GO:0009062">
    <property type="term" value="P:fatty acid catabolic process"/>
    <property type="evidence" value="ECO:0007669"/>
    <property type="project" value="InterPro"/>
</dbReference>
<reference evidence="6" key="1">
    <citation type="submission" date="2015-01" db="EMBL/GenBank/DDBJ databases">
        <title>The Genome Sequence of Cladophialophora bantiana CBS 173.52.</title>
        <authorList>
            <consortium name="The Broad Institute Genomics Platform"/>
            <person name="Cuomo C."/>
            <person name="de Hoog S."/>
            <person name="Gorbushina A."/>
            <person name="Stielow B."/>
            <person name="Teixiera M."/>
            <person name="Abouelleil A."/>
            <person name="Chapman S.B."/>
            <person name="Priest M."/>
            <person name="Young S.K."/>
            <person name="Wortman J."/>
            <person name="Nusbaum C."/>
            <person name="Birren B."/>
        </authorList>
    </citation>
    <scope>NUCLEOTIDE SEQUENCE [LARGE SCALE GENOMIC DNA]</scope>
    <source>
        <strain evidence="6">CBS 173.52</strain>
    </source>
</reference>
<dbReference type="Pfam" id="PF13561">
    <property type="entry name" value="adh_short_C2"/>
    <property type="match status" value="1"/>
</dbReference>
<evidence type="ECO:0000256" key="4">
    <source>
        <dbReference type="ARBA" id="ARBA00048009"/>
    </source>
</evidence>
<evidence type="ECO:0000256" key="1">
    <source>
        <dbReference type="ARBA" id="ARBA00022857"/>
    </source>
</evidence>
<dbReference type="OrthoDB" id="2136131at2759"/>